<reference evidence="2" key="1">
    <citation type="submission" date="2017-01" db="EMBL/GenBank/DDBJ databases">
        <authorList>
            <person name="Varghese N."/>
            <person name="Submissions S."/>
        </authorList>
    </citation>
    <scope>NUCLEOTIDE SEQUENCE [LARGE SCALE GENOMIC DNA]</scope>
    <source>
        <strain evidence="2">DSM 29591</strain>
    </source>
</reference>
<sequence length="271" mass="30976">MVDEITHYCSASVFLSFIKSKQLWLTSLSQSNDHLEGRWLLRRWLDKFDPSNREQEVRRGAELLVEDVLRKNVALGTCFSEQSDLLSQWRGYARDGSGFSITFDRKGLEEFVSNSKNDPKPLLSKIIYGQNDWTRINEMIRSLWEAFGEDAKKFSAGPNGTGSMPLELSPEKFAHQRAAARNLFTVKDRAFEEEKEWRLMLFAPWQEIPNLEYRDSINGVSPFLKFEIPTEIVRYVTIGPTNRAPVGTIQAALKSNGIKAGLSKSEASYRN</sequence>
<dbReference type="RefSeq" id="WP_076660515.1">
    <property type="nucleotide sequence ID" value="NZ_FTPR01000002.1"/>
</dbReference>
<evidence type="ECO:0000313" key="1">
    <source>
        <dbReference type="EMBL" id="SIT88735.1"/>
    </source>
</evidence>
<dbReference type="EMBL" id="FTPR01000002">
    <property type="protein sequence ID" value="SIT88735.1"/>
    <property type="molecule type" value="Genomic_DNA"/>
</dbReference>
<dbReference type="STRING" id="287098.SAMN05421665_2788"/>
<name>A0A1R3XC72_9RHOB</name>
<dbReference type="OrthoDB" id="9795560at2"/>
<evidence type="ECO:0000313" key="2">
    <source>
        <dbReference type="Proteomes" id="UP000186997"/>
    </source>
</evidence>
<organism evidence="1 2">
    <name type="scientific">Yoonia rosea</name>
    <dbReference type="NCBI Taxonomy" id="287098"/>
    <lineage>
        <taxon>Bacteria</taxon>
        <taxon>Pseudomonadati</taxon>
        <taxon>Pseudomonadota</taxon>
        <taxon>Alphaproteobacteria</taxon>
        <taxon>Rhodobacterales</taxon>
        <taxon>Paracoccaceae</taxon>
        <taxon>Yoonia</taxon>
    </lineage>
</organism>
<keyword evidence="2" id="KW-1185">Reference proteome</keyword>
<protein>
    <recommendedName>
        <fullName evidence="3">DUF2971 domain-containing protein</fullName>
    </recommendedName>
</protein>
<dbReference type="AlphaFoldDB" id="A0A1R3XC72"/>
<dbReference type="InterPro" id="IPR021352">
    <property type="entry name" value="DUF2971"/>
</dbReference>
<accession>A0A1R3XC72</accession>
<evidence type="ECO:0008006" key="3">
    <source>
        <dbReference type="Google" id="ProtNLM"/>
    </source>
</evidence>
<dbReference type="Pfam" id="PF11185">
    <property type="entry name" value="DUF2971"/>
    <property type="match status" value="1"/>
</dbReference>
<dbReference type="Proteomes" id="UP000186997">
    <property type="component" value="Unassembled WGS sequence"/>
</dbReference>
<proteinExistence type="predicted"/>
<gene>
    <name evidence="1" type="ORF">SAMN05421665_2788</name>
</gene>